<keyword evidence="4" id="KW-1280">Immunoglobulin</keyword>
<evidence type="ECO:0000256" key="2">
    <source>
        <dbReference type="ARBA" id="ARBA00023130"/>
    </source>
</evidence>
<dbReference type="CDD" id="cd00098">
    <property type="entry name" value="IgC1"/>
    <property type="match status" value="1"/>
</dbReference>
<proteinExistence type="predicted"/>
<dbReference type="SMART" id="SM00406">
    <property type="entry name" value="IGv"/>
    <property type="match status" value="1"/>
</dbReference>
<evidence type="ECO:0000313" key="8">
    <source>
        <dbReference type="Proteomes" id="UP000314982"/>
    </source>
</evidence>
<evidence type="ECO:0000256" key="1">
    <source>
        <dbReference type="ARBA" id="ARBA00022859"/>
    </source>
</evidence>
<dbReference type="Ensembl" id="ENSHHUT00000000865.1">
    <property type="protein sequence ID" value="ENSHHUP00000000841.1"/>
    <property type="gene ID" value="ENSHHUG00000000490.1"/>
</dbReference>
<dbReference type="InterPro" id="IPR003597">
    <property type="entry name" value="Ig_C1-set"/>
</dbReference>
<evidence type="ECO:0000313" key="7">
    <source>
        <dbReference type="Ensembl" id="ENSHHUP00000000841.1"/>
    </source>
</evidence>
<name>A0A4W5JMB8_9TELE</name>
<feature type="signal peptide" evidence="5">
    <location>
        <begin position="1"/>
        <end position="17"/>
    </location>
</feature>
<dbReference type="GeneTree" id="ENSGT01060000248704"/>
<dbReference type="GO" id="GO:0019814">
    <property type="term" value="C:immunoglobulin complex"/>
    <property type="evidence" value="ECO:0007669"/>
    <property type="project" value="UniProtKB-KW"/>
</dbReference>
<dbReference type="InterPro" id="IPR013783">
    <property type="entry name" value="Ig-like_fold"/>
</dbReference>
<protein>
    <recommendedName>
        <fullName evidence="6">Ig-like domain-containing protein</fullName>
    </recommendedName>
</protein>
<dbReference type="Pfam" id="PF07686">
    <property type="entry name" value="V-set"/>
    <property type="match status" value="1"/>
</dbReference>
<keyword evidence="5" id="KW-0732">Signal</keyword>
<reference evidence="7" key="3">
    <citation type="submission" date="2025-09" db="UniProtKB">
        <authorList>
            <consortium name="Ensembl"/>
        </authorList>
    </citation>
    <scope>IDENTIFICATION</scope>
</reference>
<evidence type="ECO:0000256" key="5">
    <source>
        <dbReference type="SAM" id="SignalP"/>
    </source>
</evidence>
<sequence length="246" mass="28067">LCVFPVLLCLSVLTVQGQSLTSSEPEVKKFGESVTLSCAVSGISMGSYWMHWIRQKPGKGLEWIGYGNCKYSLKSRFSISKDDSNNIVILEGQRSQTEDTAVYYCARYNDTQWCDGKHDLYENNKYVCLMKPSEEELFHHYISHNRYLMCMIEDFTPNKVTVTWKKNDMEVKGQTTTVGKQPSGLYSGSSLLKVTNTDWNNKVKYSCVVQYQEQTPIKTTISKTGLYIGEDCTTIDVMHTYRISIV</sequence>
<dbReference type="AlphaFoldDB" id="A0A4W5JMB8"/>
<keyword evidence="8" id="KW-1185">Reference proteome</keyword>
<feature type="domain" description="Ig-like" evidence="6">
    <location>
        <begin position="5"/>
        <end position="105"/>
    </location>
</feature>
<accession>A0A4W5JMB8</accession>
<dbReference type="Pfam" id="PF07654">
    <property type="entry name" value="C1-set"/>
    <property type="match status" value="1"/>
</dbReference>
<dbReference type="FunFam" id="2.60.40.10:FF:000283">
    <property type="entry name" value="Immunoglobulin kappa constant"/>
    <property type="match status" value="1"/>
</dbReference>
<dbReference type="Gene3D" id="2.60.40.10">
    <property type="entry name" value="Immunoglobulins"/>
    <property type="match status" value="2"/>
</dbReference>
<dbReference type="SMART" id="SM00407">
    <property type="entry name" value="IGc1"/>
    <property type="match status" value="1"/>
</dbReference>
<dbReference type="InterPro" id="IPR050199">
    <property type="entry name" value="IgHV"/>
</dbReference>
<keyword evidence="1" id="KW-0391">Immunity</keyword>
<evidence type="ECO:0000259" key="6">
    <source>
        <dbReference type="PROSITE" id="PS50835"/>
    </source>
</evidence>
<evidence type="ECO:0000256" key="3">
    <source>
        <dbReference type="ARBA" id="ARBA00023157"/>
    </source>
</evidence>
<dbReference type="GO" id="GO:0002250">
    <property type="term" value="P:adaptive immune response"/>
    <property type="evidence" value="ECO:0007669"/>
    <property type="project" value="UniProtKB-KW"/>
</dbReference>
<dbReference type="Proteomes" id="UP000314982">
    <property type="component" value="Unassembled WGS sequence"/>
</dbReference>
<feature type="chain" id="PRO_5021499348" description="Ig-like domain-containing protein" evidence="5">
    <location>
        <begin position="18"/>
        <end position="246"/>
    </location>
</feature>
<keyword evidence="2" id="KW-1064">Adaptive immunity</keyword>
<organism evidence="7 8">
    <name type="scientific">Hucho hucho</name>
    <name type="common">huchen</name>
    <dbReference type="NCBI Taxonomy" id="62062"/>
    <lineage>
        <taxon>Eukaryota</taxon>
        <taxon>Metazoa</taxon>
        <taxon>Chordata</taxon>
        <taxon>Craniata</taxon>
        <taxon>Vertebrata</taxon>
        <taxon>Euteleostomi</taxon>
        <taxon>Actinopterygii</taxon>
        <taxon>Neopterygii</taxon>
        <taxon>Teleostei</taxon>
        <taxon>Protacanthopterygii</taxon>
        <taxon>Salmoniformes</taxon>
        <taxon>Salmonidae</taxon>
        <taxon>Salmoninae</taxon>
        <taxon>Hucho</taxon>
    </lineage>
</organism>
<reference evidence="7" key="2">
    <citation type="submission" date="2025-08" db="UniProtKB">
        <authorList>
            <consortium name="Ensembl"/>
        </authorList>
    </citation>
    <scope>IDENTIFICATION</scope>
</reference>
<dbReference type="PROSITE" id="PS50835">
    <property type="entry name" value="IG_LIKE"/>
    <property type="match status" value="2"/>
</dbReference>
<feature type="domain" description="Ig-like" evidence="6">
    <location>
        <begin position="148"/>
        <end position="222"/>
    </location>
</feature>
<dbReference type="PANTHER" id="PTHR23266">
    <property type="entry name" value="IMMUNOGLOBULIN HEAVY CHAIN"/>
    <property type="match status" value="1"/>
</dbReference>
<dbReference type="InterPro" id="IPR013106">
    <property type="entry name" value="Ig_V-set"/>
</dbReference>
<dbReference type="InterPro" id="IPR007110">
    <property type="entry name" value="Ig-like_dom"/>
</dbReference>
<reference evidence="8" key="1">
    <citation type="submission" date="2018-06" db="EMBL/GenBank/DDBJ databases">
        <title>Genome assembly of Danube salmon.</title>
        <authorList>
            <person name="Macqueen D.J."/>
            <person name="Gundappa M.K."/>
        </authorList>
    </citation>
    <scope>NUCLEOTIDE SEQUENCE [LARGE SCALE GENOMIC DNA]</scope>
</reference>
<dbReference type="InterPro" id="IPR036179">
    <property type="entry name" value="Ig-like_dom_sf"/>
</dbReference>
<evidence type="ECO:0000256" key="4">
    <source>
        <dbReference type="ARBA" id="ARBA00043265"/>
    </source>
</evidence>
<keyword evidence="3" id="KW-1015">Disulfide bond</keyword>
<dbReference type="SUPFAM" id="SSF48726">
    <property type="entry name" value="Immunoglobulin"/>
    <property type="match status" value="2"/>
</dbReference>
<dbReference type="GO" id="GO:0005576">
    <property type="term" value="C:extracellular region"/>
    <property type="evidence" value="ECO:0007669"/>
    <property type="project" value="UniProtKB-ARBA"/>
</dbReference>